<dbReference type="InterPro" id="IPR046848">
    <property type="entry name" value="E_motif"/>
</dbReference>
<dbReference type="InterPro" id="IPR032867">
    <property type="entry name" value="DYW_dom"/>
</dbReference>
<evidence type="ECO:0000259" key="3">
    <source>
        <dbReference type="Pfam" id="PF14432"/>
    </source>
</evidence>
<protein>
    <recommendedName>
        <fullName evidence="3">DYW domain-containing protein</fullName>
    </recommendedName>
</protein>
<dbReference type="GO" id="GO:0009451">
    <property type="term" value="P:RNA modification"/>
    <property type="evidence" value="ECO:0007669"/>
    <property type="project" value="InterPro"/>
</dbReference>
<keyword evidence="1" id="KW-0677">Repeat</keyword>
<dbReference type="Pfam" id="PF14432">
    <property type="entry name" value="DYW_deaminase"/>
    <property type="match status" value="1"/>
</dbReference>
<name>A0A5P1E4E9_ASPOF</name>
<dbReference type="FunFam" id="1.25.40.10:FF:000366">
    <property type="entry name" value="Pentatricopeptide (PPR) repeat-containing protein"/>
    <property type="match status" value="1"/>
</dbReference>
<dbReference type="EMBL" id="CM007389">
    <property type="protein sequence ID" value="ONK57430.1"/>
    <property type="molecule type" value="Genomic_DNA"/>
</dbReference>
<dbReference type="InterPro" id="IPR011990">
    <property type="entry name" value="TPR-like_helical_dom_sf"/>
</dbReference>
<evidence type="ECO:0000256" key="1">
    <source>
        <dbReference type="ARBA" id="ARBA00022737"/>
    </source>
</evidence>
<evidence type="ECO:0000256" key="2">
    <source>
        <dbReference type="PROSITE-ProRule" id="PRU00708"/>
    </source>
</evidence>
<dbReference type="SUPFAM" id="SSF48452">
    <property type="entry name" value="TPR-like"/>
    <property type="match status" value="1"/>
</dbReference>
<gene>
    <name evidence="4" type="ORF">A4U43_C09F440</name>
</gene>
<proteinExistence type="predicted"/>
<dbReference type="GO" id="GO:0003723">
    <property type="term" value="F:RNA binding"/>
    <property type="evidence" value="ECO:0007669"/>
    <property type="project" value="InterPro"/>
</dbReference>
<organism evidence="4 5">
    <name type="scientific">Asparagus officinalis</name>
    <name type="common">Garden asparagus</name>
    <dbReference type="NCBI Taxonomy" id="4686"/>
    <lineage>
        <taxon>Eukaryota</taxon>
        <taxon>Viridiplantae</taxon>
        <taxon>Streptophyta</taxon>
        <taxon>Embryophyta</taxon>
        <taxon>Tracheophyta</taxon>
        <taxon>Spermatophyta</taxon>
        <taxon>Magnoliopsida</taxon>
        <taxon>Liliopsida</taxon>
        <taxon>Asparagales</taxon>
        <taxon>Asparagaceae</taxon>
        <taxon>Asparagoideae</taxon>
        <taxon>Asparagus</taxon>
    </lineage>
</organism>
<dbReference type="InterPro" id="IPR046960">
    <property type="entry name" value="PPR_At4g14850-like_plant"/>
</dbReference>
<accession>A0A5P1E4E9</accession>
<dbReference type="Pfam" id="PF01535">
    <property type="entry name" value="PPR"/>
    <property type="match status" value="3"/>
</dbReference>
<dbReference type="Gene3D" id="1.25.40.10">
    <property type="entry name" value="Tetratricopeptide repeat domain"/>
    <property type="match status" value="2"/>
</dbReference>
<dbReference type="Gramene" id="ONK57430">
    <property type="protein sequence ID" value="ONK57430"/>
    <property type="gene ID" value="A4U43_C09F440"/>
</dbReference>
<evidence type="ECO:0000313" key="5">
    <source>
        <dbReference type="Proteomes" id="UP000243459"/>
    </source>
</evidence>
<dbReference type="PANTHER" id="PTHR47926">
    <property type="entry name" value="PENTATRICOPEPTIDE REPEAT-CONTAINING PROTEIN"/>
    <property type="match status" value="1"/>
</dbReference>
<feature type="repeat" description="PPR" evidence="2">
    <location>
        <begin position="143"/>
        <end position="177"/>
    </location>
</feature>
<dbReference type="NCBIfam" id="TIGR00756">
    <property type="entry name" value="PPR"/>
    <property type="match status" value="2"/>
</dbReference>
<dbReference type="Pfam" id="PF13041">
    <property type="entry name" value="PPR_2"/>
    <property type="match status" value="2"/>
</dbReference>
<dbReference type="PROSITE" id="PS51375">
    <property type="entry name" value="PPR"/>
    <property type="match status" value="3"/>
</dbReference>
<dbReference type="Pfam" id="PF20431">
    <property type="entry name" value="E_motif"/>
    <property type="match status" value="1"/>
</dbReference>
<evidence type="ECO:0000313" key="4">
    <source>
        <dbReference type="EMBL" id="ONK57430.1"/>
    </source>
</evidence>
<dbReference type="InterPro" id="IPR002885">
    <property type="entry name" value="PPR_rpt"/>
</dbReference>
<feature type="domain" description="DYW" evidence="3">
    <location>
        <begin position="358"/>
        <end position="450"/>
    </location>
</feature>
<keyword evidence="5" id="KW-1185">Reference proteome</keyword>
<reference evidence="5" key="1">
    <citation type="journal article" date="2017" name="Nat. Commun.">
        <title>The asparagus genome sheds light on the origin and evolution of a young Y chromosome.</title>
        <authorList>
            <person name="Harkess A."/>
            <person name="Zhou J."/>
            <person name="Xu C."/>
            <person name="Bowers J.E."/>
            <person name="Van der Hulst R."/>
            <person name="Ayyampalayam S."/>
            <person name="Mercati F."/>
            <person name="Riccardi P."/>
            <person name="McKain M.R."/>
            <person name="Kakrana A."/>
            <person name="Tang H."/>
            <person name="Ray J."/>
            <person name="Groenendijk J."/>
            <person name="Arikit S."/>
            <person name="Mathioni S.M."/>
            <person name="Nakano M."/>
            <person name="Shan H."/>
            <person name="Telgmann-Rauber A."/>
            <person name="Kanno A."/>
            <person name="Yue Z."/>
            <person name="Chen H."/>
            <person name="Li W."/>
            <person name="Chen Y."/>
            <person name="Xu X."/>
            <person name="Zhang Y."/>
            <person name="Luo S."/>
            <person name="Chen H."/>
            <person name="Gao J."/>
            <person name="Mao Z."/>
            <person name="Pires J.C."/>
            <person name="Luo M."/>
            <person name="Kudrna D."/>
            <person name="Wing R.A."/>
            <person name="Meyers B.C."/>
            <person name="Yi K."/>
            <person name="Kong H."/>
            <person name="Lavrijsen P."/>
            <person name="Sunseri F."/>
            <person name="Falavigna A."/>
            <person name="Ye Y."/>
            <person name="Leebens-Mack J.H."/>
            <person name="Chen G."/>
        </authorList>
    </citation>
    <scope>NUCLEOTIDE SEQUENCE [LARGE SCALE GENOMIC DNA]</scope>
    <source>
        <strain evidence="5">cv. DH0086</strain>
    </source>
</reference>
<dbReference type="Proteomes" id="UP000243459">
    <property type="component" value="Chromosome 9"/>
</dbReference>
<sequence length="450" mass="50776">MVTWRALGCEGVIGNALVDMYSKNGDMESALNVAHLDSMVWNVISCSSLIDGYIEKEQTNEALMIFVEARRHEIEPNEFTFSSLIKGCSGQAMLEQGAQLHAQIIKTSFAFDSFVLTALVDMYGKCGLLSSSVQMFEKIKNPDVFAWNSIIGVLAQHGQGKEALQMFKQMVLKEIKPDNITFFNLLRACSHSGLVDEGLEYFDSMLKIYGIEPRQEHYSHVIDLLGRAGKLKEAEEFIHKMPFEPSAFAWCSLLGACKTHRATELGEIAAKKLMELEPENSGSHVLMSNIYASVGQWEDVKATRKLMRDAGVKKIPGFSWVDIDKKTHVFGVEDWSHPEKEEIDKKLEDLLIRIREEGYVPLLELVTSNVEDSVKERMLHYHSERIAIAFALTKSPASKPIIVKKNLRVCVDCHSAIKFISKVEGREIIVRDNARFHHFANGFCSCGDYW</sequence>
<dbReference type="FunFam" id="1.25.40.10:FF:000031">
    <property type="entry name" value="Pentatricopeptide repeat-containing protein mitochondrial"/>
    <property type="match status" value="1"/>
</dbReference>
<dbReference type="OMA" id="SHCADLA"/>
<dbReference type="GO" id="GO:0008270">
    <property type="term" value="F:zinc ion binding"/>
    <property type="evidence" value="ECO:0007669"/>
    <property type="project" value="InterPro"/>
</dbReference>
<dbReference type="PANTHER" id="PTHR47926:SF366">
    <property type="entry name" value="PENTATRICOPEPTIDE REPEAT SUPERFAMILY PROTEIN"/>
    <property type="match status" value="1"/>
</dbReference>
<feature type="repeat" description="PPR" evidence="2">
    <location>
        <begin position="178"/>
        <end position="213"/>
    </location>
</feature>
<feature type="repeat" description="PPR" evidence="2">
    <location>
        <begin position="42"/>
        <end position="76"/>
    </location>
</feature>
<dbReference type="AlphaFoldDB" id="A0A5P1E4E9"/>